<dbReference type="GO" id="GO:0030527">
    <property type="term" value="F:structural constituent of chromatin"/>
    <property type="evidence" value="ECO:0007669"/>
    <property type="project" value="InterPro"/>
</dbReference>
<evidence type="ECO:0000256" key="2">
    <source>
        <dbReference type="ARBA" id="ARBA00023067"/>
    </source>
</evidence>
<evidence type="ECO:0000256" key="4">
    <source>
        <dbReference type="RuleBase" id="RU003939"/>
    </source>
</evidence>
<dbReference type="SMART" id="SM00411">
    <property type="entry name" value="BHL"/>
    <property type="match status" value="1"/>
</dbReference>
<comment type="similarity">
    <text evidence="1 4">Belongs to the bacterial histone-like protein family.</text>
</comment>
<dbReference type="Gene3D" id="4.10.520.10">
    <property type="entry name" value="IHF-like DNA-binding proteins"/>
    <property type="match status" value="1"/>
</dbReference>
<dbReference type="AlphaFoldDB" id="A0A139BVE2"/>
<keyword evidence="3 5" id="KW-0238">DNA-binding</keyword>
<dbReference type="SUPFAM" id="SSF47729">
    <property type="entry name" value="IHF-like DNA-binding proteins"/>
    <property type="match status" value="1"/>
</dbReference>
<evidence type="ECO:0000313" key="5">
    <source>
        <dbReference type="EMBL" id="KXS32883.1"/>
    </source>
</evidence>
<dbReference type="InterPro" id="IPR020816">
    <property type="entry name" value="Histone-like_DNA-bd_CS"/>
</dbReference>
<keyword evidence="2" id="KW-0226">DNA condensation</keyword>
<reference evidence="5 6" key="1">
    <citation type="submission" date="2016-02" db="EMBL/GenBank/DDBJ databases">
        <authorList>
            <person name="Wen L."/>
            <person name="He K."/>
            <person name="Yang H."/>
        </authorList>
    </citation>
    <scope>NUCLEOTIDE SEQUENCE [LARGE SCALE GENOMIC DNA]</scope>
    <source>
        <strain evidence="5">ShG14-8</strain>
    </source>
</reference>
<dbReference type="GO" id="GO:0030261">
    <property type="term" value="P:chromosome condensation"/>
    <property type="evidence" value="ECO:0007669"/>
    <property type="project" value="UniProtKB-KW"/>
</dbReference>
<name>A0A139BVE2_9PROT</name>
<dbReference type="PROSITE" id="PS00045">
    <property type="entry name" value="HISTONE_LIKE"/>
    <property type="match status" value="1"/>
</dbReference>
<dbReference type="PANTHER" id="PTHR33175">
    <property type="entry name" value="DNA-BINDING PROTEIN HU"/>
    <property type="match status" value="1"/>
</dbReference>
<dbReference type="PRINTS" id="PR01727">
    <property type="entry name" value="DNABINDINGHU"/>
</dbReference>
<dbReference type="GO" id="GO:0003677">
    <property type="term" value="F:DNA binding"/>
    <property type="evidence" value="ECO:0007669"/>
    <property type="project" value="UniProtKB-KW"/>
</dbReference>
<dbReference type="EMBL" id="LSLI01000016">
    <property type="protein sequence ID" value="KXS32883.1"/>
    <property type="molecule type" value="Genomic_DNA"/>
</dbReference>
<proteinExistence type="inferred from homology"/>
<dbReference type="Pfam" id="PF00216">
    <property type="entry name" value="Bac_DNA_binding"/>
    <property type="match status" value="1"/>
</dbReference>
<evidence type="ECO:0000256" key="1">
    <source>
        <dbReference type="ARBA" id="ARBA00010529"/>
    </source>
</evidence>
<accession>A0A139BVE2</accession>
<dbReference type="InterPro" id="IPR010992">
    <property type="entry name" value="IHF-like_DNA-bd_dom_sf"/>
</dbReference>
<dbReference type="Proteomes" id="UP000070578">
    <property type="component" value="Unassembled WGS sequence"/>
</dbReference>
<dbReference type="CDD" id="cd13831">
    <property type="entry name" value="HU"/>
    <property type="match status" value="1"/>
</dbReference>
<sequence length="94" mass="9926">MNRKELISALAGKTGGSKADADRSLLALIEIISSTLETGGKITLAGFGVFEVRERAARNGRNPKTGQTLKIKATRIPAFRAGTTLKATVNGNEK</sequence>
<evidence type="ECO:0000256" key="3">
    <source>
        <dbReference type="ARBA" id="ARBA00023125"/>
    </source>
</evidence>
<organism evidence="5 6">
    <name type="scientific">Candidatus Gallionella acididurans</name>
    <dbReference type="NCBI Taxonomy" id="1796491"/>
    <lineage>
        <taxon>Bacteria</taxon>
        <taxon>Pseudomonadati</taxon>
        <taxon>Pseudomonadota</taxon>
        <taxon>Betaproteobacteria</taxon>
        <taxon>Nitrosomonadales</taxon>
        <taxon>Gallionellaceae</taxon>
        <taxon>Gallionella</taxon>
    </lineage>
</organism>
<reference evidence="5 6" key="2">
    <citation type="submission" date="2016-03" db="EMBL/GenBank/DDBJ databases">
        <title>New uncultured bacterium of the family Gallionellaceae from acid mine drainage: description and reconstruction of genome based on metagenomic analysis of microbial community.</title>
        <authorList>
            <person name="Kadnikov V."/>
            <person name="Ivasenko D."/>
            <person name="Beletsky A."/>
            <person name="Mardanov A."/>
            <person name="Danilova E."/>
            <person name="Pimenov N."/>
            <person name="Karnachuk O."/>
            <person name="Ravin N."/>
        </authorList>
    </citation>
    <scope>NUCLEOTIDE SEQUENCE [LARGE SCALE GENOMIC DNA]</scope>
    <source>
        <strain evidence="5">ShG14-8</strain>
    </source>
</reference>
<dbReference type="PANTHER" id="PTHR33175:SF3">
    <property type="entry name" value="DNA-BINDING PROTEIN HU-BETA"/>
    <property type="match status" value="1"/>
</dbReference>
<gene>
    <name evidence="5" type="ORF">AWT59_0970</name>
</gene>
<evidence type="ECO:0000313" key="6">
    <source>
        <dbReference type="Proteomes" id="UP000070578"/>
    </source>
</evidence>
<protein>
    <submittedName>
        <fullName evidence="5">Histone family protein DNA-binding protein</fullName>
    </submittedName>
</protein>
<dbReference type="InterPro" id="IPR000119">
    <property type="entry name" value="Hist_DNA-bd"/>
</dbReference>
<comment type="caution">
    <text evidence="5">The sequence shown here is derived from an EMBL/GenBank/DDBJ whole genome shotgun (WGS) entry which is preliminary data.</text>
</comment>